<keyword evidence="5" id="KW-0539">Nucleus</keyword>
<feature type="compositionally biased region" description="Basic and acidic residues" evidence="6">
    <location>
        <begin position="114"/>
        <end position="133"/>
    </location>
</feature>
<reference evidence="7 8" key="1">
    <citation type="submission" date="2024-02" db="EMBL/GenBank/DDBJ databases">
        <authorList>
            <person name="Daric V."/>
            <person name="Darras S."/>
        </authorList>
    </citation>
    <scope>NUCLEOTIDE SEQUENCE [LARGE SCALE GENOMIC DNA]</scope>
</reference>
<comment type="similarity">
    <text evidence="2">Belongs to the eukaryotic RPA49/POLR1E RNA polymerase subunit family.</text>
</comment>
<evidence type="ECO:0000256" key="1">
    <source>
        <dbReference type="ARBA" id="ARBA00004604"/>
    </source>
</evidence>
<comment type="subcellular location">
    <subcellularLocation>
        <location evidence="1">Nucleus</location>
        <location evidence="1">Nucleolus</location>
    </subcellularLocation>
</comment>
<dbReference type="Pfam" id="PF06870">
    <property type="entry name" value="RNA_pol_I_A49"/>
    <property type="match status" value="1"/>
</dbReference>
<dbReference type="EMBL" id="CAWYQH010000068">
    <property type="protein sequence ID" value="CAK8679830.1"/>
    <property type="molecule type" value="Genomic_DNA"/>
</dbReference>
<evidence type="ECO:0000256" key="3">
    <source>
        <dbReference type="ARBA" id="ARBA00022478"/>
    </source>
</evidence>
<accession>A0ABP0FMX9</accession>
<keyword evidence="8" id="KW-1185">Reference proteome</keyword>
<evidence type="ECO:0000313" key="8">
    <source>
        <dbReference type="Proteomes" id="UP001642483"/>
    </source>
</evidence>
<dbReference type="InterPro" id="IPR009668">
    <property type="entry name" value="RNA_pol-assoc_fac_A49-like"/>
</dbReference>
<organism evidence="7 8">
    <name type="scientific">Clavelina lepadiformis</name>
    <name type="common">Light-bulb sea squirt</name>
    <name type="synonym">Ascidia lepadiformis</name>
    <dbReference type="NCBI Taxonomy" id="159417"/>
    <lineage>
        <taxon>Eukaryota</taxon>
        <taxon>Metazoa</taxon>
        <taxon>Chordata</taxon>
        <taxon>Tunicata</taxon>
        <taxon>Ascidiacea</taxon>
        <taxon>Aplousobranchia</taxon>
        <taxon>Clavelinidae</taxon>
        <taxon>Clavelina</taxon>
    </lineage>
</organism>
<comment type="caution">
    <text evidence="7">The sequence shown here is derived from an EMBL/GenBank/DDBJ whole genome shotgun (WGS) entry which is preliminary data.</text>
</comment>
<dbReference type="PANTHER" id="PTHR14440">
    <property type="entry name" value="DNA-DIRECTED RNA POLYMERASE I SUBUNIT RPA49"/>
    <property type="match status" value="1"/>
</dbReference>
<evidence type="ECO:0000256" key="5">
    <source>
        <dbReference type="ARBA" id="ARBA00023242"/>
    </source>
</evidence>
<name>A0ABP0FMX9_CLALP</name>
<dbReference type="Proteomes" id="UP001642483">
    <property type="component" value="Unassembled WGS sequence"/>
</dbReference>
<keyword evidence="4" id="KW-0804">Transcription</keyword>
<proteinExistence type="inferred from homology"/>
<evidence type="ECO:0000256" key="6">
    <source>
        <dbReference type="SAM" id="MobiDB-lite"/>
    </source>
</evidence>
<evidence type="ECO:0000313" key="7">
    <source>
        <dbReference type="EMBL" id="CAK8679830.1"/>
    </source>
</evidence>
<evidence type="ECO:0000256" key="2">
    <source>
        <dbReference type="ARBA" id="ARBA00009430"/>
    </source>
</evidence>
<gene>
    <name evidence="7" type="ORF">CVLEPA_LOCUS10080</name>
</gene>
<protein>
    <submittedName>
        <fullName evidence="7">Uncharacterized protein</fullName>
    </submittedName>
</protein>
<evidence type="ECO:0000256" key="4">
    <source>
        <dbReference type="ARBA" id="ARBA00023163"/>
    </source>
</evidence>
<dbReference type="PROSITE" id="PS51257">
    <property type="entry name" value="PROKAR_LIPOPROTEIN"/>
    <property type="match status" value="1"/>
</dbReference>
<feature type="region of interest" description="Disordered" evidence="6">
    <location>
        <begin position="108"/>
        <end position="133"/>
    </location>
</feature>
<sequence length="405" mass="46101">MSLVLKHNPKSRKRLIAEFSNGCLQNGTTLSCELFQHKQTNNLKLKKRKILLADGLHLKYVGNNYETCEEYPYAHKYVIAEVDEQTGIAQLFEADHFKLRPIMVADVERDDEEKEKTKKQSEQDERSFSEKQDDLTEVFGSHKRKRAMVTRLRNKVADSTEAVQTSVEALMETSGFISPEEDPSDVQTIIPCNKDANVIEDVYPLGKIVPEEVSKALIPEAEQFIRPTLQTIKEWQSKGEALSWRLITEHARNPPLAIVQSPDVHTEYACCLQLMAYLIKTFKLKSSEFRRSRDLFSDMAEPVKNWLLNEFFLGGHGRERKMPQRMKDKVLAVALVVAWNIDSFATDAELFKEAFAISSKKLSLHVRALGGSIKVHTSGGIRKESAVLSLPLQFPKTERGPRGRK</sequence>
<keyword evidence="3" id="KW-0240">DNA-directed RNA polymerase</keyword>